<evidence type="ECO:0000313" key="2">
    <source>
        <dbReference type="Proteomes" id="UP000368032"/>
    </source>
</evidence>
<sequence>MAMRLADTFLVHRRSCFAILFSGQTPHWSLPRSFGITQPDSIARWIKRMNIEQMFAIIAFTSCKCGCSQ</sequence>
<protein>
    <submittedName>
        <fullName evidence="1">Uncharacterized protein</fullName>
    </submittedName>
</protein>
<gene>
    <name evidence="1" type="ORF">CKJAJONC_01193</name>
</gene>
<name>A0A5K1IKW8_9ACTN</name>
<organism evidence="1 2">
    <name type="scientific">Collinsella aerofaciens</name>
    <dbReference type="NCBI Taxonomy" id="74426"/>
    <lineage>
        <taxon>Bacteria</taxon>
        <taxon>Bacillati</taxon>
        <taxon>Actinomycetota</taxon>
        <taxon>Coriobacteriia</taxon>
        <taxon>Coriobacteriales</taxon>
        <taxon>Coriobacteriaceae</taxon>
        <taxon>Collinsella</taxon>
    </lineage>
</organism>
<reference evidence="1 2" key="1">
    <citation type="submission" date="2019-10" db="EMBL/GenBank/DDBJ databases">
        <authorList>
            <person name="Wolf R A."/>
        </authorList>
    </citation>
    <scope>NUCLEOTIDE SEQUENCE [LARGE SCALE GENOMIC DNA]</scope>
    <source>
        <strain evidence="1">Collinsella_aerofaciens_DSM_13712</strain>
    </source>
</reference>
<dbReference type="AlphaFoldDB" id="A0A5K1IKW8"/>
<proteinExistence type="predicted"/>
<dbReference type="EMBL" id="CABWIF010000002">
    <property type="protein sequence ID" value="VWL87783.1"/>
    <property type="molecule type" value="Genomic_DNA"/>
</dbReference>
<dbReference type="Proteomes" id="UP000368032">
    <property type="component" value="Unassembled WGS sequence"/>
</dbReference>
<accession>A0A5K1IKW8</accession>
<evidence type="ECO:0000313" key="1">
    <source>
        <dbReference type="EMBL" id="VWL87783.1"/>
    </source>
</evidence>